<name>A0ABV2L6D3_9HYPH</name>
<organism evidence="3 4">
    <name type="scientific">Methylobacterium goesingense</name>
    <dbReference type="NCBI Taxonomy" id="243690"/>
    <lineage>
        <taxon>Bacteria</taxon>
        <taxon>Pseudomonadati</taxon>
        <taxon>Pseudomonadota</taxon>
        <taxon>Alphaproteobacteria</taxon>
        <taxon>Hyphomicrobiales</taxon>
        <taxon>Methylobacteriaceae</taxon>
        <taxon>Methylobacterium</taxon>
    </lineage>
</organism>
<protein>
    <recommendedName>
        <fullName evidence="2">4-fold beta flower domain-containing protein</fullName>
    </recommendedName>
</protein>
<evidence type="ECO:0000259" key="2">
    <source>
        <dbReference type="Pfam" id="PF21784"/>
    </source>
</evidence>
<dbReference type="RefSeq" id="WP_238276718.1">
    <property type="nucleotide sequence ID" value="NZ_BPQL01000017.1"/>
</dbReference>
<keyword evidence="4" id="KW-1185">Reference proteome</keyword>
<accession>A0ABV2L6D3</accession>
<sequence>MIEFFDRAGSEAAFCQDGRSLYLWNGKAAAFILDDKVYAYDGRFIGWADRGWISDEDGACLLFEHDAVGGPQKPQRRAKTTPGPRGARPSRAEPHDAPPRPSASLVWSDRVLSDLI</sequence>
<proteinExistence type="predicted"/>
<evidence type="ECO:0000313" key="3">
    <source>
        <dbReference type="EMBL" id="MET3693384.1"/>
    </source>
</evidence>
<feature type="domain" description="4-fold beta flower" evidence="2">
    <location>
        <begin position="3"/>
        <end position="115"/>
    </location>
</feature>
<dbReference type="EMBL" id="JBEPMM010000008">
    <property type="protein sequence ID" value="MET3693384.1"/>
    <property type="molecule type" value="Genomic_DNA"/>
</dbReference>
<comment type="caution">
    <text evidence="3">The sequence shown here is derived from an EMBL/GenBank/DDBJ whole genome shotgun (WGS) entry which is preliminary data.</text>
</comment>
<reference evidence="3 4" key="1">
    <citation type="submission" date="2024-06" db="EMBL/GenBank/DDBJ databases">
        <title>Genomic Encyclopedia of Type Strains, Phase IV (KMG-IV): sequencing the most valuable type-strain genomes for metagenomic binning, comparative biology and taxonomic classification.</title>
        <authorList>
            <person name="Goeker M."/>
        </authorList>
    </citation>
    <scope>NUCLEOTIDE SEQUENCE [LARGE SCALE GENOMIC DNA]</scope>
    <source>
        <strain evidence="3 4">DSM 21331</strain>
    </source>
</reference>
<dbReference type="Pfam" id="PF21784">
    <property type="entry name" value="Bflower"/>
    <property type="match status" value="1"/>
</dbReference>
<gene>
    <name evidence="3" type="ORF">ABID43_002934</name>
</gene>
<dbReference type="Proteomes" id="UP001549145">
    <property type="component" value="Unassembled WGS sequence"/>
</dbReference>
<evidence type="ECO:0000256" key="1">
    <source>
        <dbReference type="SAM" id="MobiDB-lite"/>
    </source>
</evidence>
<feature type="region of interest" description="Disordered" evidence="1">
    <location>
        <begin position="65"/>
        <end position="103"/>
    </location>
</feature>
<evidence type="ECO:0000313" key="4">
    <source>
        <dbReference type="Proteomes" id="UP001549145"/>
    </source>
</evidence>
<dbReference type="InterPro" id="IPR048911">
    <property type="entry name" value="Bflower"/>
</dbReference>